<organism evidence="3 4">
    <name type="scientific">Nocardioides furvisabuli</name>
    <dbReference type="NCBI Taxonomy" id="375542"/>
    <lineage>
        <taxon>Bacteria</taxon>
        <taxon>Bacillati</taxon>
        <taxon>Actinomycetota</taxon>
        <taxon>Actinomycetes</taxon>
        <taxon>Propionibacteriales</taxon>
        <taxon>Nocardioidaceae</taxon>
        <taxon>Nocardioides</taxon>
    </lineage>
</organism>
<evidence type="ECO:0000256" key="2">
    <source>
        <dbReference type="SAM" id="SignalP"/>
    </source>
</evidence>
<feature type="signal peptide" evidence="2">
    <location>
        <begin position="1"/>
        <end position="25"/>
    </location>
</feature>
<sequence>MWRASIPAPLAGAVLALALTGCTGAGSTPDASEPEEASAATSTATEATGTEPGTQLDFGEPATLAWQPTADLTGELELSVESVVEPRPSVFDGWLRDDTMTASRAYFVRVRLANTGESDLGGQAVPLYLRDEGGTLGAPWTLGGDFTACQSGPLPTPFVAGAEEEMCLVYLVPDRGRIRDLVFEPTEGYDPIVWTGDVEAQRRRG</sequence>
<evidence type="ECO:0000256" key="1">
    <source>
        <dbReference type="SAM" id="MobiDB-lite"/>
    </source>
</evidence>
<keyword evidence="2" id="KW-0732">Signal</keyword>
<dbReference type="Proteomes" id="UP001501161">
    <property type="component" value="Unassembled WGS sequence"/>
</dbReference>
<dbReference type="PROSITE" id="PS51257">
    <property type="entry name" value="PROKAR_LIPOPROTEIN"/>
    <property type="match status" value="1"/>
</dbReference>
<reference evidence="4" key="1">
    <citation type="journal article" date="2019" name="Int. J. Syst. Evol. Microbiol.">
        <title>The Global Catalogue of Microorganisms (GCM) 10K type strain sequencing project: providing services to taxonomists for standard genome sequencing and annotation.</title>
        <authorList>
            <consortium name="The Broad Institute Genomics Platform"/>
            <consortium name="The Broad Institute Genome Sequencing Center for Infectious Disease"/>
            <person name="Wu L."/>
            <person name="Ma J."/>
        </authorList>
    </citation>
    <scope>NUCLEOTIDE SEQUENCE [LARGE SCALE GENOMIC DNA]</scope>
    <source>
        <strain evidence="4">JCM 13813</strain>
    </source>
</reference>
<accession>A0ABP5J6Y1</accession>
<evidence type="ECO:0000313" key="3">
    <source>
        <dbReference type="EMBL" id="GAA2111979.1"/>
    </source>
</evidence>
<feature type="chain" id="PRO_5047200726" description="DUF4352 domain-containing protein" evidence="2">
    <location>
        <begin position="26"/>
        <end position="205"/>
    </location>
</feature>
<keyword evidence="4" id="KW-1185">Reference proteome</keyword>
<dbReference type="EMBL" id="BAAAMQ010000015">
    <property type="protein sequence ID" value="GAA2111979.1"/>
    <property type="molecule type" value="Genomic_DNA"/>
</dbReference>
<name>A0ABP5J6Y1_9ACTN</name>
<gene>
    <name evidence="3" type="ORF">GCM10009726_28380</name>
</gene>
<evidence type="ECO:0008006" key="5">
    <source>
        <dbReference type="Google" id="ProtNLM"/>
    </source>
</evidence>
<dbReference type="RefSeq" id="WP_231252072.1">
    <property type="nucleotide sequence ID" value="NZ_BAAAMQ010000015.1"/>
</dbReference>
<comment type="caution">
    <text evidence="3">The sequence shown here is derived from an EMBL/GenBank/DDBJ whole genome shotgun (WGS) entry which is preliminary data.</text>
</comment>
<evidence type="ECO:0000313" key="4">
    <source>
        <dbReference type="Proteomes" id="UP001501161"/>
    </source>
</evidence>
<feature type="compositionally biased region" description="Low complexity" evidence="1">
    <location>
        <begin position="37"/>
        <end position="54"/>
    </location>
</feature>
<proteinExistence type="predicted"/>
<protein>
    <recommendedName>
        <fullName evidence="5">DUF4352 domain-containing protein</fullName>
    </recommendedName>
</protein>
<feature type="region of interest" description="Disordered" evidence="1">
    <location>
        <begin position="24"/>
        <end position="59"/>
    </location>
</feature>